<feature type="binding site" evidence="5">
    <location>
        <position position="73"/>
    </location>
    <ligand>
        <name>S-adenosyl-L-methionine</name>
        <dbReference type="ChEBI" id="CHEBI:59789"/>
    </ligand>
</feature>
<dbReference type="Pfam" id="PF08241">
    <property type="entry name" value="Methyltransf_11"/>
    <property type="match status" value="1"/>
</dbReference>
<dbReference type="GO" id="GO:0061542">
    <property type="term" value="F:3-demethylubiquinol 3-O-methyltransferase activity"/>
    <property type="evidence" value="ECO:0007669"/>
    <property type="project" value="UniProtKB-UniRule"/>
</dbReference>
<keyword evidence="7" id="KW-0830">Ubiquinone</keyword>
<dbReference type="STRING" id="1414854.GQ61_08265"/>
<dbReference type="HAMAP" id="MF_00472">
    <property type="entry name" value="UbiG"/>
    <property type="match status" value="1"/>
</dbReference>
<reference evidence="7 8" key="1">
    <citation type="submission" date="2014-06" db="EMBL/GenBank/DDBJ databases">
        <title>The genome of the endonuclear symbiont Nucleicultrix amoebiphila.</title>
        <authorList>
            <person name="Schulz F."/>
            <person name="Horn M."/>
        </authorList>
    </citation>
    <scope>NUCLEOTIDE SEQUENCE [LARGE SCALE GENOMIC DNA]</scope>
    <source>
        <strain evidence="7 8">FS5</strain>
    </source>
</reference>
<comment type="similarity">
    <text evidence="5">Belongs to the methyltransferase superfamily. UbiG/COQ3 family.</text>
</comment>
<feature type="binding site" evidence="5">
    <location>
        <position position="42"/>
    </location>
    <ligand>
        <name>S-adenosyl-L-methionine</name>
        <dbReference type="ChEBI" id="CHEBI:59789"/>
    </ligand>
</feature>
<dbReference type="Gene3D" id="3.40.50.150">
    <property type="entry name" value="Vaccinia Virus protein VP39"/>
    <property type="match status" value="1"/>
</dbReference>
<gene>
    <name evidence="5" type="primary">ubiG</name>
    <name evidence="7" type="ORF">GQ61_08265</name>
</gene>
<evidence type="ECO:0000256" key="2">
    <source>
        <dbReference type="ARBA" id="ARBA00022679"/>
    </source>
</evidence>
<keyword evidence="1 5" id="KW-0489">Methyltransferase</keyword>
<dbReference type="GO" id="GO:0102208">
    <property type="term" value="F:2-polyprenyl-6-hydroxyphenol methylase activity"/>
    <property type="evidence" value="ECO:0007669"/>
    <property type="project" value="UniProtKB-EC"/>
</dbReference>
<evidence type="ECO:0000313" key="8">
    <source>
        <dbReference type="Proteomes" id="UP000237351"/>
    </source>
</evidence>
<dbReference type="Proteomes" id="UP000237351">
    <property type="component" value="Chromosome"/>
</dbReference>
<dbReference type="PANTHER" id="PTHR43464">
    <property type="entry name" value="METHYLTRANSFERASE"/>
    <property type="match status" value="1"/>
</dbReference>
<dbReference type="EC" id="2.1.1.64" evidence="5"/>
<comment type="catalytic activity">
    <reaction evidence="5">
        <text>a 3-demethylubiquinol + S-adenosyl-L-methionine = a ubiquinol + S-adenosyl-L-homocysteine + H(+)</text>
        <dbReference type="Rhea" id="RHEA:44380"/>
        <dbReference type="Rhea" id="RHEA-COMP:9566"/>
        <dbReference type="Rhea" id="RHEA-COMP:10914"/>
        <dbReference type="ChEBI" id="CHEBI:15378"/>
        <dbReference type="ChEBI" id="CHEBI:17976"/>
        <dbReference type="ChEBI" id="CHEBI:57856"/>
        <dbReference type="ChEBI" id="CHEBI:59789"/>
        <dbReference type="ChEBI" id="CHEBI:84422"/>
        <dbReference type="EC" id="2.1.1.64"/>
    </reaction>
</comment>
<dbReference type="SUPFAM" id="SSF53335">
    <property type="entry name" value="S-adenosyl-L-methionine-dependent methyltransferases"/>
    <property type="match status" value="1"/>
</dbReference>
<dbReference type="NCBIfam" id="TIGR01983">
    <property type="entry name" value="UbiG"/>
    <property type="match status" value="1"/>
</dbReference>
<evidence type="ECO:0000256" key="3">
    <source>
        <dbReference type="ARBA" id="ARBA00022688"/>
    </source>
</evidence>
<organism evidence="7 8">
    <name type="scientific">Candidatus Nucleicultrix amoebiphila FS5</name>
    <dbReference type="NCBI Taxonomy" id="1414854"/>
    <lineage>
        <taxon>Bacteria</taxon>
        <taxon>Pseudomonadati</taxon>
        <taxon>Pseudomonadota</taxon>
        <taxon>Alphaproteobacteria</taxon>
        <taxon>Holosporales</taxon>
        <taxon>Candidatus Nucleicultricaceae</taxon>
        <taxon>Candidatus Nucleicultrix</taxon>
    </lineage>
</organism>
<feature type="domain" description="Methyltransferase type 11" evidence="6">
    <location>
        <begin position="71"/>
        <end position="166"/>
    </location>
</feature>
<evidence type="ECO:0000256" key="4">
    <source>
        <dbReference type="ARBA" id="ARBA00022691"/>
    </source>
</evidence>
<dbReference type="OrthoDB" id="9801538at2"/>
<dbReference type="InterPro" id="IPR029063">
    <property type="entry name" value="SAM-dependent_MTases_sf"/>
</dbReference>
<dbReference type="RefSeq" id="WP_085784833.1">
    <property type="nucleotide sequence ID" value="NZ_CP008743.1"/>
</dbReference>
<dbReference type="GO" id="GO:0010420">
    <property type="term" value="F:polyprenyldihydroxybenzoate methyltransferase activity"/>
    <property type="evidence" value="ECO:0007669"/>
    <property type="project" value="InterPro"/>
</dbReference>
<dbReference type="GO" id="GO:0032259">
    <property type="term" value="P:methylation"/>
    <property type="evidence" value="ECO:0007669"/>
    <property type="project" value="UniProtKB-KW"/>
</dbReference>
<keyword evidence="4 5" id="KW-0949">S-adenosyl-L-methionine</keyword>
<evidence type="ECO:0000256" key="1">
    <source>
        <dbReference type="ARBA" id="ARBA00022603"/>
    </source>
</evidence>
<dbReference type="PANTHER" id="PTHR43464:SF19">
    <property type="entry name" value="UBIQUINONE BIOSYNTHESIS O-METHYLTRANSFERASE, MITOCHONDRIAL"/>
    <property type="match status" value="1"/>
</dbReference>
<protein>
    <recommendedName>
        <fullName evidence="5">Ubiquinone biosynthesis O-methyltransferase</fullName>
    </recommendedName>
    <alternativeName>
        <fullName evidence="5">2-polyprenyl-6-hydroxyphenol methylase</fullName>
        <ecNumber evidence="5">2.1.1.222</ecNumber>
    </alternativeName>
    <alternativeName>
        <fullName evidence="5">3-demethylubiquinone 3-O-methyltransferase</fullName>
        <ecNumber evidence="5">2.1.1.64</ecNumber>
    </alternativeName>
</protein>
<dbReference type="InterPro" id="IPR013216">
    <property type="entry name" value="Methyltransf_11"/>
</dbReference>
<keyword evidence="3 5" id="KW-0831">Ubiquinone biosynthesis</keyword>
<sequence length="250" mass="28249">MSNKDKKTSIDPNEIHKFEAMADDWWRPDGIHKPLHVFVPIRIKYIKETLIKELHLQSDSLSPFKNLKIADVGCGGGLLSEPLARLGAQVTGIDGGQKNIEVARMHAQEQDLSITYLCSTIEEVVQQQSATFDVIIASEIIEHVSDSQFFVDACSKALKPGGLLIISTLNRTLKSYFLAIIGAEYILRMVPKGTHQWERFLKPSELHKTLINHNCKIIDLKGLTYHPIEKSWKFSNELNVNYILTAQRLS</sequence>
<evidence type="ECO:0000256" key="5">
    <source>
        <dbReference type="HAMAP-Rule" id="MF_00472"/>
    </source>
</evidence>
<dbReference type="EC" id="2.1.1.222" evidence="5"/>
<feature type="binding site" evidence="5">
    <location>
        <position position="138"/>
    </location>
    <ligand>
        <name>S-adenosyl-L-methionine</name>
        <dbReference type="ChEBI" id="CHEBI:59789"/>
    </ligand>
</feature>
<dbReference type="UniPathway" id="UPA00232"/>
<accession>A0A1W6N674</accession>
<dbReference type="EMBL" id="CP008743">
    <property type="protein sequence ID" value="ARN85282.1"/>
    <property type="molecule type" value="Genomic_DNA"/>
</dbReference>
<comment type="function">
    <text evidence="5">O-methyltransferase that catalyzes the 2 O-methylation steps in the ubiquinone biosynthetic pathway.</text>
</comment>
<comment type="pathway">
    <text evidence="5">Cofactor biosynthesis; ubiquinone biosynthesis.</text>
</comment>
<evidence type="ECO:0000313" key="7">
    <source>
        <dbReference type="EMBL" id="ARN85282.1"/>
    </source>
</evidence>
<keyword evidence="2 5" id="KW-0808">Transferase</keyword>
<proteinExistence type="inferred from homology"/>
<evidence type="ECO:0000259" key="6">
    <source>
        <dbReference type="Pfam" id="PF08241"/>
    </source>
</evidence>
<feature type="binding site" evidence="5">
    <location>
        <position position="94"/>
    </location>
    <ligand>
        <name>S-adenosyl-L-methionine</name>
        <dbReference type="ChEBI" id="CHEBI:59789"/>
    </ligand>
</feature>
<dbReference type="CDD" id="cd02440">
    <property type="entry name" value="AdoMet_MTases"/>
    <property type="match status" value="1"/>
</dbReference>
<dbReference type="AlphaFoldDB" id="A0A1W6N674"/>
<comment type="catalytic activity">
    <reaction evidence="5">
        <text>a 3-(all-trans-polyprenyl)benzene-1,2-diol + S-adenosyl-L-methionine = a 2-methoxy-6-(all-trans-polyprenyl)phenol + S-adenosyl-L-homocysteine + H(+)</text>
        <dbReference type="Rhea" id="RHEA:31411"/>
        <dbReference type="Rhea" id="RHEA-COMP:9550"/>
        <dbReference type="Rhea" id="RHEA-COMP:9551"/>
        <dbReference type="ChEBI" id="CHEBI:15378"/>
        <dbReference type="ChEBI" id="CHEBI:57856"/>
        <dbReference type="ChEBI" id="CHEBI:59789"/>
        <dbReference type="ChEBI" id="CHEBI:62729"/>
        <dbReference type="ChEBI" id="CHEBI:62731"/>
        <dbReference type="EC" id="2.1.1.222"/>
    </reaction>
</comment>
<dbReference type="InterPro" id="IPR010233">
    <property type="entry name" value="UbiG_MeTrfase"/>
</dbReference>
<dbReference type="KEGG" id="naf:GQ61_08265"/>
<name>A0A1W6N674_9PROT</name>
<keyword evidence="8" id="KW-1185">Reference proteome</keyword>